<sequence>MPHLLIWFLKVYAASVKGKVITYAESNYLHRREALRTNDGGKIQSKERRLGEREKGYVSFTDKILDVMQSTGAGAH</sequence>
<feature type="signal peptide" evidence="1">
    <location>
        <begin position="1"/>
        <end position="18"/>
    </location>
</feature>
<evidence type="ECO:0000313" key="3">
    <source>
        <dbReference type="Proteomes" id="UP000276834"/>
    </source>
</evidence>
<comment type="caution">
    <text evidence="2">The sequence shown here is derived from an EMBL/GenBank/DDBJ whole genome shotgun (WGS) entry which is preliminary data.</text>
</comment>
<name>A0A3L8SPQ3_CHLGU</name>
<feature type="chain" id="PRO_5018314931" evidence="1">
    <location>
        <begin position="19"/>
        <end position="76"/>
    </location>
</feature>
<dbReference type="Proteomes" id="UP000276834">
    <property type="component" value="Unassembled WGS sequence"/>
</dbReference>
<gene>
    <name evidence="2" type="ORF">DV515_00005004</name>
</gene>
<evidence type="ECO:0000256" key="1">
    <source>
        <dbReference type="SAM" id="SignalP"/>
    </source>
</evidence>
<keyword evidence="1" id="KW-0732">Signal</keyword>
<evidence type="ECO:0000313" key="2">
    <source>
        <dbReference type="EMBL" id="RLW05986.1"/>
    </source>
</evidence>
<organism evidence="2 3">
    <name type="scientific">Chloebia gouldiae</name>
    <name type="common">Gouldian finch</name>
    <name type="synonym">Erythrura gouldiae</name>
    <dbReference type="NCBI Taxonomy" id="44316"/>
    <lineage>
        <taxon>Eukaryota</taxon>
        <taxon>Metazoa</taxon>
        <taxon>Chordata</taxon>
        <taxon>Craniata</taxon>
        <taxon>Vertebrata</taxon>
        <taxon>Euteleostomi</taxon>
        <taxon>Archelosauria</taxon>
        <taxon>Archosauria</taxon>
        <taxon>Dinosauria</taxon>
        <taxon>Saurischia</taxon>
        <taxon>Theropoda</taxon>
        <taxon>Coelurosauria</taxon>
        <taxon>Aves</taxon>
        <taxon>Neognathae</taxon>
        <taxon>Neoaves</taxon>
        <taxon>Telluraves</taxon>
        <taxon>Australaves</taxon>
        <taxon>Passeriformes</taxon>
        <taxon>Passeroidea</taxon>
        <taxon>Passeridae</taxon>
        <taxon>Chloebia</taxon>
    </lineage>
</organism>
<proteinExistence type="predicted"/>
<protein>
    <submittedName>
        <fullName evidence="2">Uncharacterized protein</fullName>
    </submittedName>
</protein>
<dbReference type="AlphaFoldDB" id="A0A3L8SPQ3"/>
<accession>A0A3L8SPQ3</accession>
<reference evidence="2 3" key="1">
    <citation type="journal article" date="2018" name="Proc. R. Soc. B">
        <title>A non-coding region near Follistatin controls head colour polymorphism in the Gouldian finch.</title>
        <authorList>
            <person name="Toomey M.B."/>
            <person name="Marques C.I."/>
            <person name="Andrade P."/>
            <person name="Araujo P.M."/>
            <person name="Sabatino S."/>
            <person name="Gazda M.A."/>
            <person name="Afonso S."/>
            <person name="Lopes R.J."/>
            <person name="Corbo J.C."/>
            <person name="Carneiro M."/>
        </authorList>
    </citation>
    <scope>NUCLEOTIDE SEQUENCE [LARGE SCALE GENOMIC DNA]</scope>
    <source>
        <strain evidence="2">Red01</strain>
        <tissue evidence="2">Muscle</tissue>
    </source>
</reference>
<keyword evidence="3" id="KW-1185">Reference proteome</keyword>
<dbReference type="EMBL" id="QUSF01000010">
    <property type="protein sequence ID" value="RLW05986.1"/>
    <property type="molecule type" value="Genomic_DNA"/>
</dbReference>